<protein>
    <submittedName>
        <fullName evidence="1">Uncharacterized protein</fullName>
    </submittedName>
</protein>
<organism evidence="1 2">
    <name type="scientific">Hibiscus trionum</name>
    <name type="common">Flower of an hour</name>
    <dbReference type="NCBI Taxonomy" id="183268"/>
    <lineage>
        <taxon>Eukaryota</taxon>
        <taxon>Viridiplantae</taxon>
        <taxon>Streptophyta</taxon>
        <taxon>Embryophyta</taxon>
        <taxon>Tracheophyta</taxon>
        <taxon>Spermatophyta</taxon>
        <taxon>Magnoliopsida</taxon>
        <taxon>eudicotyledons</taxon>
        <taxon>Gunneridae</taxon>
        <taxon>Pentapetalae</taxon>
        <taxon>rosids</taxon>
        <taxon>malvids</taxon>
        <taxon>Malvales</taxon>
        <taxon>Malvaceae</taxon>
        <taxon>Malvoideae</taxon>
        <taxon>Hibiscus</taxon>
    </lineage>
</organism>
<comment type="caution">
    <text evidence="1">The sequence shown here is derived from an EMBL/GenBank/DDBJ whole genome shotgun (WGS) entry which is preliminary data.</text>
</comment>
<gene>
    <name evidence="1" type="ORF">HRI_000431100</name>
</gene>
<dbReference type="OrthoDB" id="1435636at2759"/>
<sequence length="114" mass="13117">MCRLDRVLILPGIIQLVPDLCLHALPKSVSDHNPLLLCVDKFNFEPRPFMFFNHWMEDPKFNDLVTSIRKNLRGSGIGNVLKGVKEAIKGWVKENRKHSIKSQIEEAEKRINAL</sequence>
<accession>A0A9W7GYQ6</accession>
<dbReference type="AlphaFoldDB" id="A0A9W7GYQ6"/>
<dbReference type="PANTHER" id="PTHR33710">
    <property type="entry name" value="BNAC02G09200D PROTEIN"/>
    <property type="match status" value="1"/>
</dbReference>
<evidence type="ECO:0000313" key="2">
    <source>
        <dbReference type="Proteomes" id="UP001165190"/>
    </source>
</evidence>
<name>A0A9W7GYQ6_HIBTR</name>
<evidence type="ECO:0000313" key="1">
    <source>
        <dbReference type="EMBL" id="GMI67618.1"/>
    </source>
</evidence>
<dbReference type="EMBL" id="BSYR01000005">
    <property type="protein sequence ID" value="GMI67618.1"/>
    <property type="molecule type" value="Genomic_DNA"/>
</dbReference>
<dbReference type="Proteomes" id="UP001165190">
    <property type="component" value="Unassembled WGS sequence"/>
</dbReference>
<dbReference type="PANTHER" id="PTHR33710:SF64">
    <property type="entry name" value="ENDONUCLEASE_EXONUCLEASE_PHOSPHATASE DOMAIN-CONTAINING PROTEIN"/>
    <property type="match status" value="1"/>
</dbReference>
<reference evidence="1" key="1">
    <citation type="submission" date="2023-05" db="EMBL/GenBank/DDBJ databases">
        <title>Genome and transcriptome analyses reveal genes involved in the formation of fine ridges on petal epidermal cells in Hibiscus trionum.</title>
        <authorList>
            <person name="Koshimizu S."/>
            <person name="Masuda S."/>
            <person name="Ishii T."/>
            <person name="Shirasu K."/>
            <person name="Hoshino A."/>
            <person name="Arita M."/>
        </authorList>
    </citation>
    <scope>NUCLEOTIDE SEQUENCE</scope>
    <source>
        <strain evidence="1">Hamamatsu line</strain>
    </source>
</reference>
<proteinExistence type="predicted"/>
<keyword evidence="2" id="KW-1185">Reference proteome</keyword>